<dbReference type="InterPro" id="IPR029057">
    <property type="entry name" value="PRTase-like"/>
</dbReference>
<dbReference type="GO" id="GO:0016757">
    <property type="term" value="F:glycosyltransferase activity"/>
    <property type="evidence" value="ECO:0007669"/>
    <property type="project" value="UniProtKB-KW"/>
</dbReference>
<evidence type="ECO:0000313" key="4">
    <source>
        <dbReference type="EMBL" id="TDK68261.1"/>
    </source>
</evidence>
<reference evidence="4 5" key="1">
    <citation type="submission" date="2019-03" db="EMBL/GenBank/DDBJ databases">
        <title>Sapientia aquatica gen. nov., sp. nov., isolated from a crater lake.</title>
        <authorList>
            <person name="Felfoldi T."/>
            <person name="Szabo A."/>
            <person name="Toth E."/>
            <person name="Schumann P."/>
            <person name="Keki Z."/>
            <person name="Marialigeti K."/>
            <person name="Mathe I."/>
        </authorList>
    </citation>
    <scope>NUCLEOTIDE SEQUENCE [LARGE SCALE GENOMIC DNA]</scope>
    <source>
        <strain evidence="4 5">SA-152</strain>
    </source>
</reference>
<proteinExistence type="predicted"/>
<dbReference type="AlphaFoldDB" id="A0A4R5W580"/>
<dbReference type="SUPFAM" id="SSF53271">
    <property type="entry name" value="PRTase-like"/>
    <property type="match status" value="1"/>
</dbReference>
<evidence type="ECO:0000313" key="5">
    <source>
        <dbReference type="Proteomes" id="UP000294829"/>
    </source>
</evidence>
<keyword evidence="5" id="KW-1185">Reference proteome</keyword>
<evidence type="ECO:0000256" key="1">
    <source>
        <dbReference type="ARBA" id="ARBA00022676"/>
    </source>
</evidence>
<dbReference type="EMBL" id="SMYL01000001">
    <property type="protein sequence ID" value="TDK68261.1"/>
    <property type="molecule type" value="Genomic_DNA"/>
</dbReference>
<gene>
    <name evidence="4" type="ORF">E2I14_01555</name>
</gene>
<dbReference type="OrthoDB" id="307631at2"/>
<comment type="caution">
    <text evidence="4">The sequence shown here is derived from an EMBL/GenBank/DDBJ whole genome shotgun (WGS) entry which is preliminary data.</text>
</comment>
<dbReference type="CDD" id="cd06223">
    <property type="entry name" value="PRTases_typeI"/>
    <property type="match status" value="1"/>
</dbReference>
<dbReference type="Gene3D" id="3.40.50.2020">
    <property type="match status" value="1"/>
</dbReference>
<protein>
    <submittedName>
        <fullName evidence="4">Phosphoribosyltransferase</fullName>
    </submittedName>
</protein>
<name>A0A4R5W580_9BURK</name>
<evidence type="ECO:0000259" key="3">
    <source>
        <dbReference type="Pfam" id="PF00156"/>
    </source>
</evidence>
<dbReference type="PANTHER" id="PTHR43363:SF1">
    <property type="entry name" value="HYPOXANTHINE-GUANINE PHOSPHORIBOSYLTRANSFERASE"/>
    <property type="match status" value="1"/>
</dbReference>
<feature type="domain" description="Phosphoribosyltransferase" evidence="3">
    <location>
        <begin position="14"/>
        <end position="160"/>
    </location>
</feature>
<dbReference type="InterPro" id="IPR000836">
    <property type="entry name" value="PRTase_dom"/>
</dbReference>
<evidence type="ECO:0000256" key="2">
    <source>
        <dbReference type="ARBA" id="ARBA00022679"/>
    </source>
</evidence>
<dbReference type="Pfam" id="PF00156">
    <property type="entry name" value="Pribosyltran"/>
    <property type="match status" value="1"/>
</dbReference>
<dbReference type="PANTHER" id="PTHR43363">
    <property type="entry name" value="HYPOXANTHINE PHOSPHORIBOSYLTRANSFERASE"/>
    <property type="match status" value="1"/>
</dbReference>
<keyword evidence="2 4" id="KW-0808">Transferase</keyword>
<keyword evidence="1 4" id="KW-0328">Glycosyltransferase</keyword>
<dbReference type="RefSeq" id="WP_133324755.1">
    <property type="nucleotide sequence ID" value="NZ_SMYL01000001.1"/>
</dbReference>
<accession>A0A4R5W580</accession>
<dbReference type="Proteomes" id="UP000294829">
    <property type="component" value="Unassembled WGS sequence"/>
</dbReference>
<organism evidence="4 5">
    <name type="scientific">Sapientia aquatica</name>
    <dbReference type="NCBI Taxonomy" id="1549640"/>
    <lineage>
        <taxon>Bacteria</taxon>
        <taxon>Pseudomonadati</taxon>
        <taxon>Pseudomonadota</taxon>
        <taxon>Betaproteobacteria</taxon>
        <taxon>Burkholderiales</taxon>
        <taxon>Oxalobacteraceae</taxon>
        <taxon>Sapientia</taxon>
    </lineage>
</organism>
<sequence length="173" mass="19367">MILPASTDQHLWVSWDQYHQLTEQLALRVHQSGWKFDQVLCLARGGLRPGDVLSRIFNVPLAILSTSSYRAEAGTQQGTLDIAKHITMSSGSLAGRILIVDDLVDSGVTIERVVAHLTDFFPAVTEVKSAVIWQKACSVITPDYFVEYLATNPWIHQPFEQYDTLRPEQLSSN</sequence>